<accession>A0A6A4NQF8</accession>
<reference evidence="2" key="1">
    <citation type="journal article" date="2020" name="Nat. Commun.">
        <title>Genome sequence of the cluster root forming white lupin.</title>
        <authorList>
            <person name="Hufnagel B."/>
            <person name="Marques A."/>
            <person name="Soriano A."/>
            <person name="Marques L."/>
            <person name="Divol F."/>
            <person name="Doumas P."/>
            <person name="Sallet E."/>
            <person name="Mancinotti D."/>
            <person name="Carrere S."/>
            <person name="Marande W."/>
            <person name="Arribat S."/>
            <person name="Keller J."/>
            <person name="Huneau C."/>
            <person name="Blein T."/>
            <person name="Aime D."/>
            <person name="Laguerre M."/>
            <person name="Taylor J."/>
            <person name="Schubert V."/>
            <person name="Nelson M."/>
            <person name="Geu-Flores F."/>
            <person name="Crespi M."/>
            <person name="Gallardo-Guerrero K."/>
            <person name="Delaux P.-M."/>
            <person name="Salse J."/>
            <person name="Berges H."/>
            <person name="Guyot R."/>
            <person name="Gouzy J."/>
            <person name="Peret B."/>
        </authorList>
    </citation>
    <scope>NUCLEOTIDE SEQUENCE [LARGE SCALE GENOMIC DNA]</scope>
    <source>
        <strain evidence="2">cv. Amiga</strain>
    </source>
</reference>
<name>A0A6A4NQF8_LUPAL</name>
<sequence length="65" mass="7798">MKCVFSFLIFFWKKMKGERRGSECEWSKCRFMKRHSSTRPLSSAPSSFHSFRANSWLLFFSLSFC</sequence>
<gene>
    <name evidence="1" type="ORF">Lalb_Chr21g0311111</name>
</gene>
<dbReference type="EMBL" id="WOCE01000021">
    <property type="protein sequence ID" value="KAE9589639.1"/>
    <property type="molecule type" value="Genomic_DNA"/>
</dbReference>
<proteinExistence type="predicted"/>
<dbReference type="Proteomes" id="UP000447434">
    <property type="component" value="Chromosome 21"/>
</dbReference>
<comment type="caution">
    <text evidence="1">The sequence shown here is derived from an EMBL/GenBank/DDBJ whole genome shotgun (WGS) entry which is preliminary data.</text>
</comment>
<evidence type="ECO:0000313" key="1">
    <source>
        <dbReference type="EMBL" id="KAE9589639.1"/>
    </source>
</evidence>
<keyword evidence="2" id="KW-1185">Reference proteome</keyword>
<evidence type="ECO:0000313" key="2">
    <source>
        <dbReference type="Proteomes" id="UP000447434"/>
    </source>
</evidence>
<organism evidence="1 2">
    <name type="scientific">Lupinus albus</name>
    <name type="common">White lupine</name>
    <name type="synonym">Lupinus termis</name>
    <dbReference type="NCBI Taxonomy" id="3870"/>
    <lineage>
        <taxon>Eukaryota</taxon>
        <taxon>Viridiplantae</taxon>
        <taxon>Streptophyta</taxon>
        <taxon>Embryophyta</taxon>
        <taxon>Tracheophyta</taxon>
        <taxon>Spermatophyta</taxon>
        <taxon>Magnoliopsida</taxon>
        <taxon>eudicotyledons</taxon>
        <taxon>Gunneridae</taxon>
        <taxon>Pentapetalae</taxon>
        <taxon>rosids</taxon>
        <taxon>fabids</taxon>
        <taxon>Fabales</taxon>
        <taxon>Fabaceae</taxon>
        <taxon>Papilionoideae</taxon>
        <taxon>50 kb inversion clade</taxon>
        <taxon>genistoids sensu lato</taxon>
        <taxon>core genistoids</taxon>
        <taxon>Genisteae</taxon>
        <taxon>Lupinus</taxon>
    </lineage>
</organism>
<protein>
    <submittedName>
        <fullName evidence="1">Uncharacterized protein</fullName>
    </submittedName>
</protein>
<dbReference type="AlphaFoldDB" id="A0A6A4NQF8"/>